<dbReference type="InterPro" id="IPR029044">
    <property type="entry name" value="Nucleotide-diphossugar_trans"/>
</dbReference>
<keyword evidence="1" id="KW-0812">Transmembrane</keyword>
<feature type="transmembrane region" description="Helical" evidence="1">
    <location>
        <begin position="7"/>
        <end position="27"/>
    </location>
</feature>
<feature type="transmembrane region" description="Helical" evidence="1">
    <location>
        <begin position="47"/>
        <end position="76"/>
    </location>
</feature>
<dbReference type="InterPro" id="IPR001173">
    <property type="entry name" value="Glyco_trans_2-like"/>
</dbReference>
<feature type="transmembrane region" description="Helical" evidence="1">
    <location>
        <begin position="348"/>
        <end position="369"/>
    </location>
</feature>
<dbReference type="PANTHER" id="PTHR16779">
    <property type="entry name" value="BETA-1,4-MANNOSYLTRANSFERASE EGH"/>
    <property type="match status" value="1"/>
</dbReference>
<name>A0A8J2RPK0_9CRUS</name>
<keyword evidence="1" id="KW-1133">Transmembrane helix</keyword>
<evidence type="ECO:0000313" key="3">
    <source>
        <dbReference type="EMBL" id="CAH0100390.1"/>
    </source>
</evidence>
<dbReference type="GO" id="GO:0019187">
    <property type="term" value="F:beta-1,4-mannosyltransferase activity"/>
    <property type="evidence" value="ECO:0007669"/>
    <property type="project" value="InterPro"/>
</dbReference>
<sequence>MILVHLANILLLFGITFIFIYYGSNFGSHSDNDSPQSFKSSWEKYSWFSLVLYFCQYLALLALPQAVFNFLGFILFNPFPDDPQIKKSILLPDSAPFICFRVVTRGDYSNLVQNNVQKNIDTCLDVGLRNFIVEVVADKSISITPSLYACEVVVPIDYQTKSGAMFKARALQYCLEKGVNQLNDEDWVVHLDEETLLSASSVKGIINFVCNGKHKFGQGLITYANGKIVNQFTTLCDTLRVAEDMGKIQFQLRVLRMPILGWKGSFVVSQLGSERKVSFDNGRDSSVAEDTYFGIRAASLGYSFDFIQGDMHEQSPFTLMDFLQQRKRWLQGLLLVTHSSYIPFRYRFLLGISVYSWITMPLTTANLILKPVFPVAVPLVIDISVSFIGGVWMFLYIYGTCRSFNVARLGVFKFLLLLMAGVFVTPFKVFVENVAVLWGLFTPKHKFFVVRKDLNATCVI</sequence>
<dbReference type="AlphaFoldDB" id="A0A8J2RPK0"/>
<gene>
    <name evidence="3" type="ORF">DGAL_LOCUS2620</name>
</gene>
<dbReference type="SUPFAM" id="SSF53448">
    <property type="entry name" value="Nucleotide-diphospho-sugar transferases"/>
    <property type="match status" value="1"/>
</dbReference>
<dbReference type="EMBL" id="CAKKLH010000035">
    <property type="protein sequence ID" value="CAH0100390.1"/>
    <property type="molecule type" value="Genomic_DNA"/>
</dbReference>
<dbReference type="Proteomes" id="UP000789390">
    <property type="component" value="Unassembled WGS sequence"/>
</dbReference>
<reference evidence="3" key="1">
    <citation type="submission" date="2021-11" db="EMBL/GenBank/DDBJ databases">
        <authorList>
            <person name="Schell T."/>
        </authorList>
    </citation>
    <scope>NUCLEOTIDE SEQUENCE</scope>
    <source>
        <strain evidence="3">M5</strain>
    </source>
</reference>
<comment type="caution">
    <text evidence="3">The sequence shown here is derived from an EMBL/GenBank/DDBJ whole genome shotgun (WGS) entry which is preliminary data.</text>
</comment>
<protein>
    <recommendedName>
        <fullName evidence="2">Glycosyltransferase 2-like domain-containing protein</fullName>
    </recommendedName>
</protein>
<dbReference type="InterPro" id="IPR027389">
    <property type="entry name" value="B_mannosylTrfase_Bre-3/Egh"/>
</dbReference>
<dbReference type="Pfam" id="PF13632">
    <property type="entry name" value="Glyco_trans_2_3"/>
    <property type="match status" value="1"/>
</dbReference>
<evidence type="ECO:0000256" key="1">
    <source>
        <dbReference type="SAM" id="Phobius"/>
    </source>
</evidence>
<feature type="transmembrane region" description="Helical" evidence="1">
    <location>
        <begin position="410"/>
        <end position="431"/>
    </location>
</feature>
<evidence type="ECO:0000259" key="2">
    <source>
        <dbReference type="Pfam" id="PF13632"/>
    </source>
</evidence>
<dbReference type="GO" id="GO:0005737">
    <property type="term" value="C:cytoplasm"/>
    <property type="evidence" value="ECO:0007669"/>
    <property type="project" value="TreeGrafter"/>
</dbReference>
<dbReference type="OrthoDB" id="3971593at2759"/>
<feature type="domain" description="Glycosyltransferase 2-like" evidence="2">
    <location>
        <begin position="187"/>
        <end position="379"/>
    </location>
</feature>
<keyword evidence="1" id="KW-0472">Membrane</keyword>
<proteinExistence type="predicted"/>
<evidence type="ECO:0000313" key="4">
    <source>
        <dbReference type="Proteomes" id="UP000789390"/>
    </source>
</evidence>
<dbReference type="PANTHER" id="PTHR16779:SF1">
    <property type="entry name" value="BETA-1,4-MANNOSYLTRANSFERASE EGH"/>
    <property type="match status" value="1"/>
</dbReference>
<keyword evidence="4" id="KW-1185">Reference proteome</keyword>
<feature type="transmembrane region" description="Helical" evidence="1">
    <location>
        <begin position="375"/>
        <end position="398"/>
    </location>
</feature>
<accession>A0A8J2RPK0</accession>
<organism evidence="3 4">
    <name type="scientific">Daphnia galeata</name>
    <dbReference type="NCBI Taxonomy" id="27404"/>
    <lineage>
        <taxon>Eukaryota</taxon>
        <taxon>Metazoa</taxon>
        <taxon>Ecdysozoa</taxon>
        <taxon>Arthropoda</taxon>
        <taxon>Crustacea</taxon>
        <taxon>Branchiopoda</taxon>
        <taxon>Diplostraca</taxon>
        <taxon>Cladocera</taxon>
        <taxon>Anomopoda</taxon>
        <taxon>Daphniidae</taxon>
        <taxon>Daphnia</taxon>
    </lineage>
</organism>